<comment type="caution">
    <text evidence="1">The sequence shown here is derived from an EMBL/GenBank/DDBJ whole genome shotgun (WGS) entry which is preliminary data.</text>
</comment>
<dbReference type="RefSeq" id="WP_379699079.1">
    <property type="nucleotide sequence ID" value="NZ_JBHSXH010000015.1"/>
</dbReference>
<dbReference type="Proteomes" id="UP001596408">
    <property type="component" value="Unassembled WGS sequence"/>
</dbReference>
<reference evidence="1 2" key="1">
    <citation type="journal article" date="2019" name="Int. J. Syst. Evol. Microbiol.">
        <title>The Global Catalogue of Microorganisms (GCM) 10K type strain sequencing project: providing services to taxonomists for standard genome sequencing and annotation.</title>
        <authorList>
            <consortium name="The Broad Institute Genomics Platform"/>
            <consortium name="The Broad Institute Genome Sequencing Center for Infectious Disease"/>
            <person name="Wu L."/>
            <person name="Ma J."/>
        </authorList>
    </citation>
    <scope>NUCLEOTIDE SEQUENCE [LARGE SCALE GENOMIC DNA]</scope>
    <source>
        <strain evidence="1 2">YIM 94188</strain>
    </source>
</reference>
<name>A0ABD5U5R5_9EURY</name>
<dbReference type="EMBL" id="JBHSXH010000015">
    <property type="protein sequence ID" value="MFC6826903.1"/>
    <property type="molecule type" value="Genomic_DNA"/>
</dbReference>
<evidence type="ECO:0000313" key="1">
    <source>
        <dbReference type="EMBL" id="MFC6826903.1"/>
    </source>
</evidence>
<accession>A0ABD5U5R5</accession>
<dbReference type="Pfam" id="PF09997">
    <property type="entry name" value="DUF2238"/>
    <property type="match status" value="1"/>
</dbReference>
<evidence type="ECO:0008006" key="3">
    <source>
        <dbReference type="Google" id="ProtNLM"/>
    </source>
</evidence>
<organism evidence="1 2">
    <name type="scientific">Halopelagius fulvigenes</name>
    <dbReference type="NCBI Taxonomy" id="1198324"/>
    <lineage>
        <taxon>Archaea</taxon>
        <taxon>Methanobacteriati</taxon>
        <taxon>Methanobacteriota</taxon>
        <taxon>Stenosarchaea group</taxon>
        <taxon>Halobacteria</taxon>
        <taxon>Halobacteriales</taxon>
        <taxon>Haloferacaceae</taxon>
    </lineage>
</organism>
<proteinExistence type="predicted"/>
<keyword evidence="2" id="KW-1185">Reference proteome</keyword>
<protein>
    <recommendedName>
        <fullName evidence="3">DUF2238 domain-containing protein</fullName>
    </recommendedName>
</protein>
<sequence length="190" mass="21452">MTEPTRTPTEQTAERGIKGATLAVFVEGLRQRDPDAVVNAVLMFAATYLPSVAERLFDVEFRPWQRVYTEISMLAHAVGILGPYDDTWWWDHVTHVLSATLLGGFVHVAADHLGRNPRRDVLASIVGGGLLWEIMEYAVHRLSDRLGIEPVLVYYGRRDTVEDLLFDLLGALFVLLFGDRLLRNFTRDAD</sequence>
<dbReference type="AlphaFoldDB" id="A0ABD5U5R5"/>
<dbReference type="InterPro" id="IPR014509">
    <property type="entry name" value="YjdF-like"/>
</dbReference>
<gene>
    <name evidence="1" type="ORF">ACFQEV_18165</name>
</gene>
<evidence type="ECO:0000313" key="2">
    <source>
        <dbReference type="Proteomes" id="UP001596408"/>
    </source>
</evidence>